<comment type="catalytic activity">
    <reaction evidence="14">
        <text>L-lysyl-glycine(out) = L-lysyl-glycine(in)</text>
        <dbReference type="Rhea" id="RHEA:79407"/>
        <dbReference type="ChEBI" id="CHEBI:191202"/>
    </reaction>
</comment>
<proteinExistence type="predicted"/>
<feature type="transmembrane region" description="Helical" evidence="20">
    <location>
        <begin position="180"/>
        <end position="202"/>
    </location>
</feature>
<evidence type="ECO:0000256" key="16">
    <source>
        <dbReference type="ARBA" id="ARBA00045018"/>
    </source>
</evidence>
<comment type="subunit">
    <text evidence="18">Homodimer. Interacts with lysosomal protein GLMP (via lumenal domain); the interaction starts while both proteins are still in the endoplasmic reticulum and is required for stabilization of MFSD1 in lysosomes but has no direct effect on its targeting to lysosomes or transporter activity.</text>
</comment>
<evidence type="ECO:0000256" key="18">
    <source>
        <dbReference type="ARBA" id="ARBA00046376"/>
    </source>
</evidence>
<evidence type="ECO:0000256" key="13">
    <source>
        <dbReference type="ARBA" id="ARBA00044919"/>
    </source>
</evidence>
<comment type="catalytic activity">
    <reaction evidence="9">
        <text>L-arginyl-L-alpha-amino acid(out) = L-arginyl-L-alpha-amino acid(in)</text>
        <dbReference type="Rhea" id="RHEA:79371"/>
        <dbReference type="ChEBI" id="CHEBI:84315"/>
    </reaction>
</comment>
<feature type="transmembrane region" description="Helical" evidence="20">
    <location>
        <begin position="529"/>
        <end position="551"/>
    </location>
</feature>
<name>A0AAD5XK77_9FUNG</name>
<dbReference type="InterPro" id="IPR036259">
    <property type="entry name" value="MFS_trans_sf"/>
</dbReference>
<dbReference type="Pfam" id="PF07690">
    <property type="entry name" value="MFS_1"/>
    <property type="match status" value="1"/>
</dbReference>
<comment type="caution">
    <text evidence="22">The sequence shown here is derived from an EMBL/GenBank/DDBJ whole genome shotgun (WGS) entry which is preliminary data.</text>
</comment>
<gene>
    <name evidence="22" type="ORF">HDU87_007746</name>
</gene>
<dbReference type="PANTHER" id="PTHR23512:SF12">
    <property type="entry name" value="TRANSPORTER, PUTATIVE (AFU_ORTHOLOGUE AFUA_4G00260)-RELATED"/>
    <property type="match status" value="1"/>
</dbReference>
<feature type="transmembrane region" description="Helical" evidence="20">
    <location>
        <begin position="460"/>
        <end position="481"/>
    </location>
</feature>
<keyword evidence="23" id="KW-1185">Reference proteome</keyword>
<dbReference type="InterPro" id="IPR052187">
    <property type="entry name" value="MFSD1"/>
</dbReference>
<keyword evidence="20" id="KW-1133">Transmembrane helix</keyword>
<protein>
    <recommendedName>
        <fullName evidence="15">Lysosomal dipeptide transporter MFSD1</fullName>
    </recommendedName>
    <alternativeName>
        <fullName evidence="16">Major facilitator superfamily domain-containing protein 1</fullName>
    </alternativeName>
</protein>
<comment type="catalytic activity">
    <reaction evidence="12">
        <text>L-histidyl-L-alpha-amino acid(out) = L-histidyl-L-alpha-amino acid(in)</text>
        <dbReference type="Rhea" id="RHEA:79379"/>
        <dbReference type="ChEBI" id="CHEBI:229964"/>
    </reaction>
</comment>
<accession>A0AAD5XK77</accession>
<dbReference type="SUPFAM" id="SSF103473">
    <property type="entry name" value="MFS general substrate transporter"/>
    <property type="match status" value="1"/>
</dbReference>
<keyword evidence="20" id="KW-0472">Membrane</keyword>
<feature type="transmembrane region" description="Helical" evidence="20">
    <location>
        <begin position="118"/>
        <end position="140"/>
    </location>
</feature>
<evidence type="ECO:0000256" key="1">
    <source>
        <dbReference type="ARBA" id="ARBA00004141"/>
    </source>
</evidence>
<comment type="subcellular location">
    <subcellularLocation>
        <location evidence="1">Membrane</location>
        <topology evidence="1">Multi-pass membrane protein</topology>
    </subcellularLocation>
</comment>
<dbReference type="GO" id="GO:0022857">
    <property type="term" value="F:transmembrane transporter activity"/>
    <property type="evidence" value="ECO:0007669"/>
    <property type="project" value="InterPro"/>
</dbReference>
<dbReference type="EMBL" id="JADGJQ010000073">
    <property type="protein sequence ID" value="KAJ3172910.1"/>
    <property type="molecule type" value="Genomic_DNA"/>
</dbReference>
<feature type="transmembrane region" description="Helical" evidence="20">
    <location>
        <begin position="296"/>
        <end position="320"/>
    </location>
</feature>
<dbReference type="Proteomes" id="UP001212152">
    <property type="component" value="Unassembled WGS sequence"/>
</dbReference>
<dbReference type="PANTHER" id="PTHR23512">
    <property type="entry name" value="MAJOR FACILITATOR SUPERFAMILY DOMAIN-CONTAINING PROTEIN 1"/>
    <property type="match status" value="1"/>
</dbReference>
<comment type="catalytic activity">
    <reaction evidence="3">
        <text>L-histidyl-glycine(out) = L-histidyl-glycine(in)</text>
        <dbReference type="Rhea" id="RHEA:79395"/>
        <dbReference type="ChEBI" id="CHEBI:229957"/>
    </reaction>
</comment>
<comment type="catalytic activity">
    <reaction evidence="10">
        <text>L-lysyl-L-lysine(out) = L-lysyl-L-lysine(in)</text>
        <dbReference type="Rhea" id="RHEA:79403"/>
        <dbReference type="ChEBI" id="CHEBI:229956"/>
    </reaction>
</comment>
<evidence type="ECO:0000256" key="20">
    <source>
        <dbReference type="SAM" id="Phobius"/>
    </source>
</evidence>
<comment type="catalytic activity">
    <reaction evidence="8">
        <text>L-aspartyl-L-lysine(out) = L-aspartyl-L-lysine(in)</text>
        <dbReference type="Rhea" id="RHEA:79411"/>
        <dbReference type="ChEBI" id="CHEBI:229953"/>
    </reaction>
</comment>
<comment type="catalytic activity">
    <reaction evidence="13">
        <text>L-alanyl-L-lysine(out) = L-alanyl-L-lysine(in)</text>
        <dbReference type="Rhea" id="RHEA:79415"/>
        <dbReference type="ChEBI" id="CHEBI:192470"/>
    </reaction>
</comment>
<feature type="transmembrane region" description="Helical" evidence="20">
    <location>
        <begin position="80"/>
        <end position="98"/>
    </location>
</feature>
<comment type="catalytic activity">
    <reaction evidence="4">
        <text>L-alpha-aminoacyl-L-arginine(out) = L-alpha-aminoacyl-L-arginine(in)</text>
        <dbReference type="Rhea" id="RHEA:79367"/>
        <dbReference type="ChEBI" id="CHEBI:229968"/>
    </reaction>
</comment>
<evidence type="ECO:0000256" key="11">
    <source>
        <dbReference type="ARBA" id="ARBA00044903"/>
    </source>
</evidence>
<comment type="catalytic activity">
    <reaction evidence="2">
        <text>L-lysyl-L-alanine(out) = L-lysyl-L-alanine(in)</text>
        <dbReference type="Rhea" id="RHEA:79399"/>
        <dbReference type="ChEBI" id="CHEBI:229954"/>
    </reaction>
</comment>
<evidence type="ECO:0000256" key="15">
    <source>
        <dbReference type="ARBA" id="ARBA00044985"/>
    </source>
</evidence>
<feature type="transmembrane region" description="Helical" evidence="20">
    <location>
        <begin position="209"/>
        <end position="228"/>
    </location>
</feature>
<evidence type="ECO:0000256" key="7">
    <source>
        <dbReference type="ARBA" id="ARBA00044893"/>
    </source>
</evidence>
<evidence type="ECO:0000313" key="22">
    <source>
        <dbReference type="EMBL" id="KAJ3172910.1"/>
    </source>
</evidence>
<evidence type="ECO:0000256" key="14">
    <source>
        <dbReference type="ARBA" id="ARBA00044924"/>
    </source>
</evidence>
<comment type="catalytic activity">
    <reaction evidence="6">
        <text>L-lysyl-L-alpha-amino acid(out) = L-lysyl-L-alpha-amino acid(in)</text>
        <dbReference type="Rhea" id="RHEA:79387"/>
        <dbReference type="ChEBI" id="CHEBI:229965"/>
    </reaction>
</comment>
<evidence type="ECO:0000256" key="2">
    <source>
        <dbReference type="ARBA" id="ARBA00044876"/>
    </source>
</evidence>
<feature type="domain" description="Major facilitator superfamily (MFS) profile" evidence="21">
    <location>
        <begin position="80"/>
        <end position="486"/>
    </location>
</feature>
<feature type="region of interest" description="Disordered" evidence="19">
    <location>
        <begin position="1"/>
        <end position="50"/>
    </location>
</feature>
<reference evidence="22" key="1">
    <citation type="submission" date="2020-05" db="EMBL/GenBank/DDBJ databases">
        <title>Phylogenomic resolution of chytrid fungi.</title>
        <authorList>
            <person name="Stajich J.E."/>
            <person name="Amses K."/>
            <person name="Simmons R."/>
            <person name="Seto K."/>
            <person name="Myers J."/>
            <person name="Bonds A."/>
            <person name="Quandt C.A."/>
            <person name="Barry K."/>
            <person name="Liu P."/>
            <person name="Grigoriev I."/>
            <person name="Longcore J.E."/>
            <person name="James T.Y."/>
        </authorList>
    </citation>
    <scope>NUCLEOTIDE SEQUENCE</scope>
    <source>
        <strain evidence="22">JEL0379</strain>
    </source>
</reference>
<organism evidence="22 23">
    <name type="scientific">Geranomyces variabilis</name>
    <dbReference type="NCBI Taxonomy" id="109894"/>
    <lineage>
        <taxon>Eukaryota</taxon>
        <taxon>Fungi</taxon>
        <taxon>Fungi incertae sedis</taxon>
        <taxon>Chytridiomycota</taxon>
        <taxon>Chytridiomycota incertae sedis</taxon>
        <taxon>Chytridiomycetes</taxon>
        <taxon>Spizellomycetales</taxon>
        <taxon>Powellomycetaceae</taxon>
        <taxon>Geranomyces</taxon>
    </lineage>
</organism>
<keyword evidence="20" id="KW-0812">Transmembrane</keyword>
<evidence type="ECO:0000256" key="8">
    <source>
        <dbReference type="ARBA" id="ARBA00044898"/>
    </source>
</evidence>
<evidence type="ECO:0000256" key="12">
    <source>
        <dbReference type="ARBA" id="ARBA00044912"/>
    </source>
</evidence>
<dbReference type="Gene3D" id="1.20.1250.20">
    <property type="entry name" value="MFS general substrate transporter like domains"/>
    <property type="match status" value="2"/>
</dbReference>
<comment type="catalytic activity">
    <reaction evidence="11">
        <text>L-arginyl-glycine(out) = L-arginyl-glycine(in)</text>
        <dbReference type="Rhea" id="RHEA:79391"/>
        <dbReference type="ChEBI" id="CHEBI:229955"/>
    </reaction>
</comment>
<dbReference type="GO" id="GO:0016020">
    <property type="term" value="C:membrane"/>
    <property type="evidence" value="ECO:0007669"/>
    <property type="project" value="UniProtKB-SubCell"/>
</dbReference>
<feature type="transmembrane region" description="Helical" evidence="20">
    <location>
        <begin position="428"/>
        <end position="448"/>
    </location>
</feature>
<comment type="catalytic activity">
    <reaction evidence="5">
        <text>L-alpha-aminoacyl-L-histidine(out) = L-alpha-aminoacyl-L-histidine(in)</text>
        <dbReference type="Rhea" id="RHEA:79375"/>
        <dbReference type="ChEBI" id="CHEBI:229967"/>
    </reaction>
</comment>
<evidence type="ECO:0000313" key="23">
    <source>
        <dbReference type="Proteomes" id="UP001212152"/>
    </source>
</evidence>
<dbReference type="AlphaFoldDB" id="A0AAD5XK77"/>
<feature type="transmembrane region" description="Helical" evidence="20">
    <location>
        <begin position="393"/>
        <end position="416"/>
    </location>
</feature>
<comment type="function">
    <text evidence="17">Lysosomal dipeptide uniporter that selectively exports lysine, arginine or histidine-containing dipeptides with a net positive charge from the lysosome lumen into the cytosol. Could play a role in a specific type of protein O-glycosylation indirectly regulating macrophages migration and tissue invasion. Also essential for liver homeostasis.</text>
</comment>
<feature type="transmembrane region" description="Helical" evidence="20">
    <location>
        <begin position="340"/>
        <end position="361"/>
    </location>
</feature>
<evidence type="ECO:0000256" key="3">
    <source>
        <dbReference type="ARBA" id="ARBA00044878"/>
    </source>
</evidence>
<evidence type="ECO:0000256" key="10">
    <source>
        <dbReference type="ARBA" id="ARBA00044900"/>
    </source>
</evidence>
<sequence length="563" mass="59751">MSTFHSSHSKPPLAERTPLLAREESEDQVDASDSVAAATTSPIAGVDDDPLLSESPLGDLEAAGLPGNNGISRAAETFRLMALACAVLLAFGSHFAGVSFGTLKTAMRKELNLTNTQYAVALASNDLMGTIVPLLAGMLYDVYGTGIGSLLTTGTIFLGTLLVASAAASSSYVLLVLGRVIYGLGAGSVNVVQQTIIARWFAGRHMATAMGALLLVNRLGTVIGNSSVIPLMESAEHWSWSLWVTAMVAGASVVVNLGYLMLLHLSTRGGRPVVIDAKQSTAAAAAHKHAFRPKSILYFSHTFWLIVLIHFLAVGVMNSFLGFSTDLIQQRFKGSTAQAAYKTTISLAVPLLLYFVLGPVFERVGHRVTAIFLSSGILSVFCVFIGFTGVSPIFSMVLLAISIALKGLASLTAIPLVVPTSHVGTAFAIYRCITSISTSLLDLMVGKLQDRTPGETYDRVMGVFVGLSATATLLALAWIVVDRTQYGGAMQWNDERRAPLLEARQRAEKAAADEGRDVMVDGAARKAGIAYAVMFFSSVGLAWATFVWFIIPSIRDDAAAHGR</sequence>
<evidence type="ECO:0000259" key="21">
    <source>
        <dbReference type="PROSITE" id="PS50850"/>
    </source>
</evidence>
<evidence type="ECO:0000256" key="5">
    <source>
        <dbReference type="ARBA" id="ARBA00044884"/>
    </source>
</evidence>
<evidence type="ECO:0000256" key="4">
    <source>
        <dbReference type="ARBA" id="ARBA00044881"/>
    </source>
</evidence>
<feature type="transmembrane region" description="Helical" evidence="20">
    <location>
        <begin position="240"/>
        <end position="262"/>
    </location>
</feature>
<feature type="compositionally biased region" description="Low complexity" evidence="19">
    <location>
        <begin position="31"/>
        <end position="41"/>
    </location>
</feature>
<dbReference type="InterPro" id="IPR020846">
    <property type="entry name" value="MFS_dom"/>
</dbReference>
<evidence type="ECO:0000256" key="19">
    <source>
        <dbReference type="SAM" id="MobiDB-lite"/>
    </source>
</evidence>
<dbReference type="PROSITE" id="PS50850">
    <property type="entry name" value="MFS"/>
    <property type="match status" value="1"/>
</dbReference>
<evidence type="ECO:0000256" key="9">
    <source>
        <dbReference type="ARBA" id="ARBA00044899"/>
    </source>
</evidence>
<comment type="catalytic activity">
    <reaction evidence="7">
        <text>L-alpha-aminoacyl-L-lysine(out) = L-alpha-aminoacyl-L-lysine(in)</text>
        <dbReference type="Rhea" id="RHEA:79383"/>
        <dbReference type="ChEBI" id="CHEBI:229966"/>
    </reaction>
</comment>
<evidence type="ECO:0000256" key="17">
    <source>
        <dbReference type="ARBA" id="ARBA00045709"/>
    </source>
</evidence>
<dbReference type="InterPro" id="IPR011701">
    <property type="entry name" value="MFS"/>
</dbReference>
<feature type="transmembrane region" description="Helical" evidence="20">
    <location>
        <begin position="147"/>
        <end position="168"/>
    </location>
</feature>
<feature type="transmembrane region" description="Helical" evidence="20">
    <location>
        <begin position="368"/>
        <end position="387"/>
    </location>
</feature>
<evidence type="ECO:0000256" key="6">
    <source>
        <dbReference type="ARBA" id="ARBA00044891"/>
    </source>
</evidence>